<dbReference type="InterPro" id="IPR036034">
    <property type="entry name" value="PDZ_sf"/>
</dbReference>
<gene>
    <name evidence="5" type="ORF">COV29_00800</name>
</gene>
<dbReference type="Pfam" id="PF13180">
    <property type="entry name" value="PDZ_2"/>
    <property type="match status" value="1"/>
</dbReference>
<evidence type="ECO:0000259" key="4">
    <source>
        <dbReference type="SMART" id="SM00228"/>
    </source>
</evidence>
<dbReference type="GO" id="GO:0004252">
    <property type="term" value="F:serine-type endopeptidase activity"/>
    <property type="evidence" value="ECO:0007669"/>
    <property type="project" value="InterPro"/>
</dbReference>
<evidence type="ECO:0000256" key="1">
    <source>
        <dbReference type="ARBA" id="ARBA00010541"/>
    </source>
</evidence>
<reference evidence="5 6" key="1">
    <citation type="submission" date="2017-09" db="EMBL/GenBank/DDBJ databases">
        <title>Depth-based differentiation of microbial function through sediment-hosted aquifers and enrichment of novel symbionts in the deep terrestrial subsurface.</title>
        <authorList>
            <person name="Probst A.J."/>
            <person name="Ladd B."/>
            <person name="Jarett J.K."/>
            <person name="Geller-Mcgrath D.E."/>
            <person name="Sieber C.M."/>
            <person name="Emerson J.B."/>
            <person name="Anantharaman K."/>
            <person name="Thomas B.C."/>
            <person name="Malmstrom R."/>
            <person name="Stieglmeier M."/>
            <person name="Klingl A."/>
            <person name="Woyke T."/>
            <person name="Ryan C.M."/>
            <person name="Banfield J.F."/>
        </authorList>
    </citation>
    <scope>NUCLEOTIDE SEQUENCE [LARGE SCALE GENOMIC DNA]</scope>
    <source>
        <strain evidence="5">CG10_big_fil_rev_8_21_14_0_10_36_16</strain>
    </source>
</reference>
<dbReference type="PRINTS" id="PR00834">
    <property type="entry name" value="PROTEASES2C"/>
</dbReference>
<accession>A0A2J0QAU0</accession>
<keyword evidence="3" id="KW-0378">Hydrolase</keyword>
<evidence type="ECO:0000256" key="3">
    <source>
        <dbReference type="ARBA" id="ARBA00022801"/>
    </source>
</evidence>
<evidence type="ECO:0000313" key="5">
    <source>
        <dbReference type="EMBL" id="PJE51281.1"/>
    </source>
</evidence>
<feature type="domain" description="PDZ" evidence="4">
    <location>
        <begin position="259"/>
        <end position="349"/>
    </location>
</feature>
<dbReference type="GO" id="GO:0006508">
    <property type="term" value="P:proteolysis"/>
    <property type="evidence" value="ECO:0007669"/>
    <property type="project" value="UniProtKB-KW"/>
</dbReference>
<comment type="caution">
    <text evidence="5">The sequence shown here is derived from an EMBL/GenBank/DDBJ whole genome shotgun (WGS) entry which is preliminary data.</text>
</comment>
<dbReference type="InterPro" id="IPR009003">
    <property type="entry name" value="Peptidase_S1_PA"/>
</dbReference>
<proteinExistence type="inferred from homology"/>
<dbReference type="SUPFAM" id="SSF50156">
    <property type="entry name" value="PDZ domain-like"/>
    <property type="match status" value="1"/>
</dbReference>
<comment type="similarity">
    <text evidence="1">Belongs to the peptidase S1C family.</text>
</comment>
<dbReference type="Gene3D" id="2.40.10.120">
    <property type="match status" value="1"/>
</dbReference>
<dbReference type="PANTHER" id="PTHR22939">
    <property type="entry name" value="SERINE PROTEASE FAMILY S1C HTRA-RELATED"/>
    <property type="match status" value="1"/>
</dbReference>
<dbReference type="SMART" id="SM00228">
    <property type="entry name" value="PDZ"/>
    <property type="match status" value="1"/>
</dbReference>
<sequence length="362" mass="39064">MNEEQQTIQAVKKVSPAVVSIVVSKYMPKIKQMPLMPFGGMPFGFGIPHPDDEIMDSVVGPRDGEKVKIGGGSGFIVSPDGLILTNKHVVFDTNADYTVITNDEKEYSAKVLSRDPVNDVAFVKIEAENLPVAELGTSKKIELGQTAIAVGNALGIFSNSVSKGIISGLGRKISASMGGGPEMGETPEPQIENLRNVIQTDVAINQGNSGGPLINLEGHVVGINTAVIYGAQNIGFAIPIDWASADLDDVKSHGRIIRPFIGLRYIILNKDLKNMYQLPVDYGALVVKDHVPGSEAVIPDSPADKAGIKENDIILAANGKRVDDKNDISDMIQQFDVGDEVEFEVIRKEEKLKLKTKLEEHK</sequence>
<evidence type="ECO:0000256" key="2">
    <source>
        <dbReference type="ARBA" id="ARBA00022670"/>
    </source>
</evidence>
<dbReference type="AlphaFoldDB" id="A0A2J0QAU0"/>
<dbReference type="Gene3D" id="2.30.42.10">
    <property type="match status" value="1"/>
</dbReference>
<dbReference type="SUPFAM" id="SSF50494">
    <property type="entry name" value="Trypsin-like serine proteases"/>
    <property type="match status" value="1"/>
</dbReference>
<dbReference type="PANTHER" id="PTHR22939:SF129">
    <property type="entry name" value="SERINE PROTEASE HTRA2, MITOCHONDRIAL"/>
    <property type="match status" value="1"/>
</dbReference>
<keyword evidence="2" id="KW-0645">Protease</keyword>
<name>A0A2J0QAU0_9BACT</name>
<evidence type="ECO:0000313" key="6">
    <source>
        <dbReference type="Proteomes" id="UP000228496"/>
    </source>
</evidence>
<dbReference type="EMBL" id="PCXQ01000003">
    <property type="protein sequence ID" value="PJE51281.1"/>
    <property type="molecule type" value="Genomic_DNA"/>
</dbReference>
<protein>
    <recommendedName>
        <fullName evidence="4">PDZ domain-containing protein</fullName>
    </recommendedName>
</protein>
<dbReference type="Pfam" id="PF13365">
    <property type="entry name" value="Trypsin_2"/>
    <property type="match status" value="1"/>
</dbReference>
<dbReference type="CDD" id="cd06779">
    <property type="entry name" value="cpPDZ_Deg_HtrA-like"/>
    <property type="match status" value="1"/>
</dbReference>
<dbReference type="InterPro" id="IPR001478">
    <property type="entry name" value="PDZ"/>
</dbReference>
<dbReference type="InterPro" id="IPR001940">
    <property type="entry name" value="Peptidase_S1C"/>
</dbReference>
<dbReference type="Proteomes" id="UP000228496">
    <property type="component" value="Unassembled WGS sequence"/>
</dbReference>
<organism evidence="5 6">
    <name type="scientific">Candidatus Yanofskybacteria bacterium CG10_big_fil_rev_8_21_14_0_10_36_16</name>
    <dbReference type="NCBI Taxonomy" id="1975096"/>
    <lineage>
        <taxon>Bacteria</taxon>
        <taxon>Candidatus Yanofskyibacteriota</taxon>
    </lineage>
</organism>